<dbReference type="Gene3D" id="1.10.357.10">
    <property type="entry name" value="Tetracycline Repressor, domain 2"/>
    <property type="match status" value="1"/>
</dbReference>
<keyword evidence="1 2" id="KW-0238">DNA-binding</keyword>
<evidence type="ECO:0000313" key="5">
    <source>
        <dbReference type="Proteomes" id="UP000616547"/>
    </source>
</evidence>
<dbReference type="SUPFAM" id="SSF46689">
    <property type="entry name" value="Homeodomain-like"/>
    <property type="match status" value="1"/>
</dbReference>
<dbReference type="EMBL" id="BOCI01000506">
    <property type="protein sequence ID" value="GHW02172.1"/>
    <property type="molecule type" value="Genomic_DNA"/>
</dbReference>
<evidence type="ECO:0000256" key="2">
    <source>
        <dbReference type="PROSITE-ProRule" id="PRU00335"/>
    </source>
</evidence>
<dbReference type="Proteomes" id="UP000616547">
    <property type="component" value="Unassembled WGS sequence"/>
</dbReference>
<evidence type="ECO:0000259" key="3">
    <source>
        <dbReference type="PROSITE" id="PS50977"/>
    </source>
</evidence>
<keyword evidence="4" id="KW-0418">Kinase</keyword>
<dbReference type="GO" id="GO:0016301">
    <property type="term" value="F:kinase activity"/>
    <property type="evidence" value="ECO:0007669"/>
    <property type="project" value="UniProtKB-KW"/>
</dbReference>
<dbReference type="InterPro" id="IPR009057">
    <property type="entry name" value="Homeodomain-like_sf"/>
</dbReference>
<gene>
    <name evidence="4" type="ORF">lacNasYZ03_18590</name>
</gene>
<protein>
    <submittedName>
        <fullName evidence="4">Dihydroxyacetone kinase transcriptional activator DhaS</fullName>
    </submittedName>
</protein>
<reference evidence="5" key="1">
    <citation type="submission" date="2021-01" db="EMBL/GenBank/DDBJ databases">
        <title>Draft genome sequence of Nasalis larvatus strain YZ03.</title>
        <authorList>
            <person name="Suzuki-Hashido N."/>
            <person name="Tsuchida S."/>
            <person name="Hayakawa T."/>
        </authorList>
    </citation>
    <scope>NUCLEOTIDE SEQUENCE [LARGE SCALE GENOMIC DNA]</scope>
    <source>
        <strain evidence="5">YZ03</strain>
    </source>
</reference>
<comment type="caution">
    <text evidence="4">The sequence shown here is derived from an EMBL/GenBank/DDBJ whole genome shotgun (WGS) entry which is preliminary data.</text>
</comment>
<dbReference type="RefSeq" id="WP_201330175.1">
    <property type="nucleotide sequence ID" value="NZ_BOCG01000180.1"/>
</dbReference>
<dbReference type="InterPro" id="IPR001647">
    <property type="entry name" value="HTH_TetR"/>
</dbReference>
<feature type="domain" description="HTH tetR-type" evidence="3">
    <location>
        <begin position="3"/>
        <end position="63"/>
    </location>
</feature>
<feature type="DNA-binding region" description="H-T-H motif" evidence="2">
    <location>
        <begin position="26"/>
        <end position="45"/>
    </location>
</feature>
<dbReference type="InterPro" id="IPR039532">
    <property type="entry name" value="TetR_C_Firmicutes"/>
</dbReference>
<dbReference type="Pfam" id="PF14278">
    <property type="entry name" value="TetR_C_8"/>
    <property type="match status" value="1"/>
</dbReference>
<evidence type="ECO:0000256" key="1">
    <source>
        <dbReference type="ARBA" id="ARBA00023125"/>
    </source>
</evidence>
<dbReference type="PROSITE" id="PS50977">
    <property type="entry name" value="HTH_TETR_2"/>
    <property type="match status" value="1"/>
</dbReference>
<name>A0ABQ3W930_9LACO</name>
<proteinExistence type="predicted"/>
<organism evidence="4 5">
    <name type="scientific">Lactobacillus nasalidis</name>
    <dbReference type="NCBI Taxonomy" id="2797258"/>
    <lineage>
        <taxon>Bacteria</taxon>
        <taxon>Bacillati</taxon>
        <taxon>Bacillota</taxon>
        <taxon>Bacilli</taxon>
        <taxon>Lactobacillales</taxon>
        <taxon>Lactobacillaceae</taxon>
        <taxon>Lactobacillus</taxon>
    </lineage>
</organism>
<accession>A0ABQ3W930</accession>
<keyword evidence="5" id="KW-1185">Reference proteome</keyword>
<sequence length="175" mass="20215">MSESLKLHIAQVFRAEVAEAGFNHVSVVQLMKKSGIRRQTFYDNFQDKYDLLTYTIQAMMEKDIEKNIGCLKWEEIIFQVFYSVEVNKDFYKSVYESQKEVDVVGEISRHIAVLLQKIVEDEGAACRQQAGDFVEVFSIGLTYTMIDNLFKLRPLESDVIADKVNNALHFTLKTQ</sequence>
<evidence type="ECO:0000313" key="4">
    <source>
        <dbReference type="EMBL" id="GHW02172.1"/>
    </source>
</evidence>
<keyword evidence="4" id="KW-0808">Transferase</keyword>